<dbReference type="SUPFAM" id="SSF55486">
    <property type="entry name" value="Metalloproteases ('zincins'), catalytic domain"/>
    <property type="match status" value="1"/>
</dbReference>
<reference evidence="2 3" key="1">
    <citation type="journal article" date="2019" name="Mol. Biol. Evol.">
        <title>Blast fungal genomes show frequent chromosomal changes, gene gains and losses, and effector gene turnover.</title>
        <authorList>
            <person name="Gomez Luciano L.B."/>
            <person name="Jason Tsai I."/>
            <person name="Chuma I."/>
            <person name="Tosa Y."/>
            <person name="Chen Y.H."/>
            <person name="Li J.Y."/>
            <person name="Li M.Y."/>
            <person name="Jade Lu M.Y."/>
            <person name="Nakayashiki H."/>
            <person name="Li W.H."/>
        </authorList>
    </citation>
    <scope>NUCLEOTIDE SEQUENCE [LARGE SCALE GENOMIC DNA]</scope>
    <source>
        <strain evidence="2">MZ5-1-6</strain>
    </source>
</reference>
<accession>A0A4P7N108</accession>
<evidence type="ECO:0000313" key="3">
    <source>
        <dbReference type="Proteomes" id="UP000294847"/>
    </source>
</evidence>
<evidence type="ECO:0000313" key="2">
    <source>
        <dbReference type="EMBL" id="QBZ55042.1"/>
    </source>
</evidence>
<proteinExistence type="predicted"/>
<dbReference type="AlphaFoldDB" id="A0A4P7N108"/>
<dbReference type="Proteomes" id="UP000294847">
    <property type="component" value="Chromosome 1"/>
</dbReference>
<feature type="signal peptide" evidence="1">
    <location>
        <begin position="1"/>
        <end position="24"/>
    </location>
</feature>
<keyword evidence="1" id="KW-0732">Signal</keyword>
<gene>
    <name evidence="2" type="ORF">PoMZ_10758</name>
</gene>
<dbReference type="Gene3D" id="3.40.390.10">
    <property type="entry name" value="Collagenase (Catalytic Domain)"/>
    <property type="match status" value="1"/>
</dbReference>
<dbReference type="EMBL" id="CP034204">
    <property type="protein sequence ID" value="QBZ55042.1"/>
    <property type="molecule type" value="Genomic_DNA"/>
</dbReference>
<dbReference type="GO" id="GO:0008237">
    <property type="term" value="F:metallopeptidase activity"/>
    <property type="evidence" value="ECO:0007669"/>
    <property type="project" value="InterPro"/>
</dbReference>
<dbReference type="InterPro" id="IPR024079">
    <property type="entry name" value="MetalloPept_cat_dom_sf"/>
</dbReference>
<protein>
    <submittedName>
        <fullName evidence="2">Uncharacterized protein</fullName>
    </submittedName>
</protein>
<name>A0A4P7N108_PYROR</name>
<organism evidence="2 3">
    <name type="scientific">Pyricularia oryzae</name>
    <name type="common">Rice blast fungus</name>
    <name type="synonym">Magnaporthe oryzae</name>
    <dbReference type="NCBI Taxonomy" id="318829"/>
    <lineage>
        <taxon>Eukaryota</taxon>
        <taxon>Fungi</taxon>
        <taxon>Dikarya</taxon>
        <taxon>Ascomycota</taxon>
        <taxon>Pezizomycotina</taxon>
        <taxon>Sordariomycetes</taxon>
        <taxon>Sordariomycetidae</taxon>
        <taxon>Magnaporthales</taxon>
        <taxon>Pyriculariaceae</taxon>
        <taxon>Pyricularia</taxon>
    </lineage>
</organism>
<feature type="chain" id="PRO_5020201669" evidence="1">
    <location>
        <begin position="25"/>
        <end position="252"/>
    </location>
</feature>
<evidence type="ECO:0000256" key="1">
    <source>
        <dbReference type="SAM" id="SignalP"/>
    </source>
</evidence>
<sequence length="252" mass="28630">MYPTSKSSTIFLAFLTWLTLLAEGALIAKTPEISRLAGKELETRSVLLTKRHRFDRSCTNDQLTQLDEQIKRAKSLAWAGVKIIDKNPNSVREYFRMNSYQRTQQIRTFLFDSRVALNNERKEVLISCKPLRQSDCTDGHPTAVDEGRDTLVVCPEFWRPPPAGTTDGSDFQSVALLKGVLQLQFVRGSEHKHPRENVDTMASFSVMARSQLDADLAREKAEYDELCRKVKGGFTRCKNKLPFVSKSKEPKS</sequence>